<protein>
    <submittedName>
        <fullName evidence="7">FUSC family protein</fullName>
    </submittedName>
</protein>
<evidence type="ECO:0000256" key="2">
    <source>
        <dbReference type="ARBA" id="ARBA00022692"/>
    </source>
</evidence>
<dbReference type="GO" id="GO:0016020">
    <property type="term" value="C:membrane"/>
    <property type="evidence" value="ECO:0007669"/>
    <property type="project" value="UniProtKB-SubCell"/>
</dbReference>
<evidence type="ECO:0000256" key="1">
    <source>
        <dbReference type="ARBA" id="ARBA00004141"/>
    </source>
</evidence>
<gene>
    <name evidence="7" type="ORF">IAA98_05510</name>
</gene>
<evidence type="ECO:0000313" key="8">
    <source>
        <dbReference type="Proteomes" id="UP000886842"/>
    </source>
</evidence>
<dbReference type="AlphaFoldDB" id="A0A9D1GWG8"/>
<comment type="caution">
    <text evidence="7">The sequence shown here is derived from an EMBL/GenBank/DDBJ whole genome shotgun (WGS) entry which is preliminary data.</text>
</comment>
<keyword evidence="2 5" id="KW-0812">Transmembrane</keyword>
<dbReference type="EMBL" id="DVLP01000166">
    <property type="protein sequence ID" value="HIT75023.1"/>
    <property type="molecule type" value="Genomic_DNA"/>
</dbReference>
<feature type="transmembrane region" description="Helical" evidence="5">
    <location>
        <begin position="62"/>
        <end position="81"/>
    </location>
</feature>
<dbReference type="PROSITE" id="PS51257">
    <property type="entry name" value="PROKAR_LIPOPROTEIN"/>
    <property type="match status" value="1"/>
</dbReference>
<comment type="subcellular location">
    <subcellularLocation>
        <location evidence="1">Membrane</location>
        <topology evidence="1">Multi-pass membrane protein</topology>
    </subcellularLocation>
</comment>
<proteinExistence type="predicted"/>
<accession>A0A9D1GWG8</accession>
<evidence type="ECO:0000313" key="7">
    <source>
        <dbReference type="EMBL" id="HIT75023.1"/>
    </source>
</evidence>
<feature type="domain" description="Integral membrane bound transporter" evidence="6">
    <location>
        <begin position="25"/>
        <end position="145"/>
    </location>
</feature>
<sequence>MTRVDRWRARLLLLGQGGVASGCAWWVASGPLGHDSPFFAPVAALLVLGISHAQRTQRARQVALGVAIGVGVGDLGVHLLGSGAWQLVLITFVSMSLATLVNAGPTITVQAGVQSLIVATLSPSISQGLDRWVDALVGCLLALAVAALTPSDLLTRPRVLTARLLDRTSLVLRELSAALAEADRDRARAALTQLGELDLAVQHLNEVRREMVSAARHSVLRRSALVRVAPYARLPSAVARLVGDLGVLARRVDIALWRGEEVPLSCHRSLDELAEVTELMAGELWNRRLPSRPRPHLLRIARRSADLPLGPSLSSSVIVAQIRSVLTDLLMVSGLSLDESREVIPDMSARRVDP</sequence>
<dbReference type="Proteomes" id="UP000886842">
    <property type="component" value="Unassembled WGS sequence"/>
</dbReference>
<evidence type="ECO:0000256" key="5">
    <source>
        <dbReference type="SAM" id="Phobius"/>
    </source>
</evidence>
<evidence type="ECO:0000259" key="6">
    <source>
        <dbReference type="Pfam" id="PF13515"/>
    </source>
</evidence>
<keyword evidence="3 5" id="KW-1133">Transmembrane helix</keyword>
<organism evidence="7 8">
    <name type="scientific">Candidatus Avipropionibacterium avicola</name>
    <dbReference type="NCBI Taxonomy" id="2840701"/>
    <lineage>
        <taxon>Bacteria</taxon>
        <taxon>Bacillati</taxon>
        <taxon>Actinomycetota</taxon>
        <taxon>Actinomycetes</taxon>
        <taxon>Propionibacteriales</taxon>
        <taxon>Propionibacteriaceae</taxon>
        <taxon>Propionibacteriaceae incertae sedis</taxon>
        <taxon>Candidatus Avipropionibacterium</taxon>
    </lineage>
</organism>
<name>A0A9D1GWG8_9ACTN</name>
<evidence type="ECO:0000256" key="4">
    <source>
        <dbReference type="ARBA" id="ARBA00023136"/>
    </source>
</evidence>
<reference evidence="7" key="1">
    <citation type="submission" date="2020-10" db="EMBL/GenBank/DDBJ databases">
        <authorList>
            <person name="Gilroy R."/>
        </authorList>
    </citation>
    <scope>NUCLEOTIDE SEQUENCE</scope>
    <source>
        <strain evidence="7">ChiGjej1B1-24693</strain>
    </source>
</reference>
<reference evidence="7" key="2">
    <citation type="journal article" date="2021" name="PeerJ">
        <title>Extensive microbial diversity within the chicken gut microbiome revealed by metagenomics and culture.</title>
        <authorList>
            <person name="Gilroy R."/>
            <person name="Ravi A."/>
            <person name="Getino M."/>
            <person name="Pursley I."/>
            <person name="Horton D.L."/>
            <person name="Alikhan N.F."/>
            <person name="Baker D."/>
            <person name="Gharbi K."/>
            <person name="Hall N."/>
            <person name="Watson M."/>
            <person name="Adriaenssens E.M."/>
            <person name="Foster-Nyarko E."/>
            <person name="Jarju S."/>
            <person name="Secka A."/>
            <person name="Antonio M."/>
            <person name="Oren A."/>
            <person name="Chaudhuri R.R."/>
            <person name="La Ragione R."/>
            <person name="Hildebrand F."/>
            <person name="Pallen M.J."/>
        </authorList>
    </citation>
    <scope>NUCLEOTIDE SEQUENCE</scope>
    <source>
        <strain evidence="7">ChiGjej1B1-24693</strain>
    </source>
</reference>
<dbReference type="Pfam" id="PF13515">
    <property type="entry name" value="FUSC_2"/>
    <property type="match status" value="1"/>
</dbReference>
<keyword evidence="4 5" id="KW-0472">Membrane</keyword>
<evidence type="ECO:0000256" key="3">
    <source>
        <dbReference type="ARBA" id="ARBA00022989"/>
    </source>
</evidence>
<dbReference type="InterPro" id="IPR049453">
    <property type="entry name" value="Memb_transporter_dom"/>
</dbReference>